<evidence type="ECO:0000256" key="2">
    <source>
        <dbReference type="ARBA" id="ARBA00011615"/>
    </source>
</evidence>
<keyword evidence="8" id="KW-0391">Immunity</keyword>
<feature type="chain" id="PRO_5034200379" description="Gamma-interferon-inducible lysosomal thiol reductase" evidence="9">
    <location>
        <begin position="23"/>
        <end position="258"/>
    </location>
</feature>
<keyword evidence="8" id="KW-0676">Redox-active center</keyword>
<dbReference type="PANTHER" id="PTHR13234:SF8">
    <property type="entry name" value="GAMMA-INTERFERON-INDUCIBLE LYSOSOMAL THIOL REDUCTASE"/>
    <property type="match status" value="1"/>
</dbReference>
<keyword evidence="6 8" id="KW-0325">Glycoprotein</keyword>
<keyword evidence="12" id="KW-1185">Reference proteome</keyword>
<evidence type="ECO:0000256" key="8">
    <source>
        <dbReference type="RuleBase" id="RU369109"/>
    </source>
</evidence>
<comment type="function">
    <text evidence="7">Lysosomal thiol reductase that can reduce protein disulfide bonds. May facilitate the complete unfolding of proteins destined for lysosomal degradation. Plays an important role in antigen processing. Facilitates the generation of MHC class II-restricted epitodes from disulfide bond-containing antigen by the endocytic reduction of disulfide bonds. Also facilitates MHC class I-restricted recognition of exogenous antigens containing disulfide bonds by CD8+ T-cells or crosspresentation.</text>
</comment>
<organism evidence="11 12">
    <name type="scientific">Pelusios castaneus</name>
    <name type="common">West African mud turtle</name>
    <dbReference type="NCBI Taxonomy" id="367368"/>
    <lineage>
        <taxon>Eukaryota</taxon>
        <taxon>Metazoa</taxon>
        <taxon>Chordata</taxon>
        <taxon>Craniata</taxon>
        <taxon>Vertebrata</taxon>
        <taxon>Euteleostomi</taxon>
        <taxon>Archelosauria</taxon>
        <taxon>Testudinata</taxon>
        <taxon>Testudines</taxon>
        <taxon>Pleurodira</taxon>
        <taxon>Pelomedusidae</taxon>
        <taxon>Pelusios</taxon>
    </lineage>
</organism>
<dbReference type="InterPro" id="IPR004911">
    <property type="entry name" value="Interferon-induced_GILT"/>
</dbReference>
<evidence type="ECO:0000313" key="12">
    <source>
        <dbReference type="Proteomes" id="UP000694393"/>
    </source>
</evidence>
<accession>A0A8C8S5L3</accession>
<keyword evidence="3 8" id="KW-0964">Secreted</keyword>
<feature type="signal peptide" evidence="9">
    <location>
        <begin position="1"/>
        <end position="22"/>
    </location>
</feature>
<evidence type="ECO:0000256" key="7">
    <source>
        <dbReference type="ARBA" id="ARBA00059163"/>
    </source>
</evidence>
<evidence type="ECO:0000259" key="10">
    <source>
        <dbReference type="PROSITE" id="PS51110"/>
    </source>
</evidence>
<keyword evidence="8" id="KW-0458">Lysosome</keyword>
<dbReference type="InterPro" id="IPR003119">
    <property type="entry name" value="SAP_A"/>
</dbReference>
<dbReference type="AlphaFoldDB" id="A0A8C8S5L3"/>
<dbReference type="GO" id="GO:0005576">
    <property type="term" value="C:extracellular region"/>
    <property type="evidence" value="ECO:0007669"/>
    <property type="project" value="UniProtKB-SubCell"/>
</dbReference>
<comment type="subunit">
    <text evidence="2 8">Dimer; disulfide-linked.</text>
</comment>
<dbReference type="Proteomes" id="UP000694393">
    <property type="component" value="Unplaced"/>
</dbReference>
<evidence type="ECO:0000256" key="9">
    <source>
        <dbReference type="SAM" id="SignalP"/>
    </source>
</evidence>
<keyword evidence="4 8" id="KW-0732">Signal</keyword>
<evidence type="ECO:0000256" key="5">
    <source>
        <dbReference type="ARBA" id="ARBA00023157"/>
    </source>
</evidence>
<dbReference type="GO" id="GO:0002376">
    <property type="term" value="P:immune system process"/>
    <property type="evidence" value="ECO:0007669"/>
    <property type="project" value="UniProtKB-KW"/>
</dbReference>
<comment type="subcellular location">
    <subcellularLocation>
        <location evidence="8">Secreted</location>
    </subcellularLocation>
    <subcellularLocation>
        <location evidence="8">Lysosome</location>
    </subcellularLocation>
</comment>
<dbReference type="EC" id="1.8.-.-" evidence="8"/>
<name>A0A8C8S5L3_9SAUR</name>
<dbReference type="Ensembl" id="ENSPCET00000014811.1">
    <property type="protein sequence ID" value="ENSPCEP00000014290.1"/>
    <property type="gene ID" value="ENSPCEG00000011348.1"/>
</dbReference>
<comment type="function">
    <text evidence="8">Lysosomal thiol reductase that can reduce protein disulfide bonds. Facilitates the complete unfolding of proteins destined for lysosomal degradation. Plays an important role in antigen processing.</text>
</comment>
<dbReference type="PROSITE" id="PS51110">
    <property type="entry name" value="SAP_A"/>
    <property type="match status" value="1"/>
</dbReference>
<evidence type="ECO:0000256" key="6">
    <source>
        <dbReference type="ARBA" id="ARBA00023180"/>
    </source>
</evidence>
<evidence type="ECO:0000256" key="1">
    <source>
        <dbReference type="ARBA" id="ARBA00005679"/>
    </source>
</evidence>
<keyword evidence="8" id="KW-0560">Oxidoreductase</keyword>
<feature type="domain" description="Saposin A-type" evidence="10">
    <location>
        <begin position="19"/>
        <end position="59"/>
    </location>
</feature>
<evidence type="ECO:0000256" key="4">
    <source>
        <dbReference type="ARBA" id="ARBA00022729"/>
    </source>
</evidence>
<reference evidence="11" key="2">
    <citation type="submission" date="2025-09" db="UniProtKB">
        <authorList>
            <consortium name="Ensembl"/>
        </authorList>
    </citation>
    <scope>IDENTIFICATION</scope>
</reference>
<dbReference type="GO" id="GO:0016671">
    <property type="term" value="F:oxidoreductase activity, acting on a sulfur group of donors, disulfide as acceptor"/>
    <property type="evidence" value="ECO:0007669"/>
    <property type="project" value="UniProtKB-UniRule"/>
</dbReference>
<evidence type="ECO:0000313" key="11">
    <source>
        <dbReference type="Ensembl" id="ENSPCEP00000014290.1"/>
    </source>
</evidence>
<dbReference type="PANTHER" id="PTHR13234">
    <property type="entry name" value="GAMMA-INTERFERON INDUCIBLE LYSOSOMAL THIOL REDUCTASE GILT"/>
    <property type="match status" value="1"/>
</dbReference>
<evidence type="ECO:0000256" key="3">
    <source>
        <dbReference type="ARBA" id="ARBA00022525"/>
    </source>
</evidence>
<protein>
    <recommendedName>
        <fullName evidence="8">Gamma-interferon-inducible lysosomal thiol reductase</fullName>
        <ecNumber evidence="8">1.8.-.-</ecNumber>
    </recommendedName>
    <alternativeName>
        <fullName evidence="8">Gamma-interferon-inducible protein IP-30</fullName>
    </alternativeName>
</protein>
<reference evidence="11" key="1">
    <citation type="submission" date="2025-08" db="UniProtKB">
        <authorList>
            <consortium name="Ensembl"/>
        </authorList>
    </citation>
    <scope>IDENTIFICATION</scope>
</reference>
<comment type="similarity">
    <text evidence="1 8">Belongs to the GILT family.</text>
</comment>
<proteinExistence type="inferred from homology"/>
<sequence length="258" mass="28450">MGSWQQLAALALALCAVSGGDSLPACNFPPSLWCSSWEIAVACQVEKHCPNLHRRPPAAPPVSVSLYYESLCPACRMFLVTQLFPTWLMLNDITNITLVPYGNAQEKNVSGQWQFKCQHGEAECLGNMIETCLMYHLKDVQQYFPVIFCMESGPAVSANLEACLQIYAPSAQLADIQACVKGDLGNKLMHHNAQLTDALDPPHNYVPWIVINEKHTQALQDQAQKALFMLVCKMYTGEKPDACNQGEAESKTSSLSLN</sequence>
<keyword evidence="5 8" id="KW-1015">Disulfide bond</keyword>
<dbReference type="GO" id="GO:0005764">
    <property type="term" value="C:lysosome"/>
    <property type="evidence" value="ECO:0007669"/>
    <property type="project" value="UniProtKB-SubCell"/>
</dbReference>
<dbReference type="Pfam" id="PF03227">
    <property type="entry name" value="GILT"/>
    <property type="match status" value="1"/>
</dbReference>